<keyword evidence="7" id="KW-1185">Reference proteome</keyword>
<organism evidence="6 7">
    <name type="scientific">Frondihabitans peucedani</name>
    <dbReference type="NCBI Taxonomy" id="598626"/>
    <lineage>
        <taxon>Bacteria</taxon>
        <taxon>Bacillati</taxon>
        <taxon>Actinomycetota</taxon>
        <taxon>Actinomycetes</taxon>
        <taxon>Micrococcales</taxon>
        <taxon>Microbacteriaceae</taxon>
        <taxon>Frondihabitans</taxon>
    </lineage>
</organism>
<dbReference type="Pfam" id="PF00440">
    <property type="entry name" value="TetR_N"/>
    <property type="match status" value="1"/>
</dbReference>
<feature type="domain" description="HTH tetR-type" evidence="5">
    <location>
        <begin position="6"/>
        <end position="66"/>
    </location>
</feature>
<protein>
    <submittedName>
        <fullName evidence="6">TetR/AcrR family transcriptional regulator</fullName>
    </submittedName>
</protein>
<evidence type="ECO:0000256" key="4">
    <source>
        <dbReference type="PROSITE-ProRule" id="PRU00335"/>
    </source>
</evidence>
<dbReference type="PROSITE" id="PS01081">
    <property type="entry name" value="HTH_TETR_1"/>
    <property type="match status" value="1"/>
</dbReference>
<evidence type="ECO:0000256" key="3">
    <source>
        <dbReference type="ARBA" id="ARBA00023163"/>
    </source>
</evidence>
<dbReference type="InterPro" id="IPR011075">
    <property type="entry name" value="TetR_C"/>
</dbReference>
<dbReference type="InterPro" id="IPR036271">
    <property type="entry name" value="Tet_transcr_reg_TetR-rel_C_sf"/>
</dbReference>
<reference evidence="7" key="1">
    <citation type="journal article" date="2019" name="Int. J. Syst. Evol. Microbiol.">
        <title>The Global Catalogue of Microorganisms (GCM) 10K type strain sequencing project: providing services to taxonomists for standard genome sequencing and annotation.</title>
        <authorList>
            <consortium name="The Broad Institute Genomics Platform"/>
            <consortium name="The Broad Institute Genome Sequencing Center for Infectious Disease"/>
            <person name="Wu L."/>
            <person name="Ma J."/>
        </authorList>
    </citation>
    <scope>NUCLEOTIDE SEQUENCE [LARGE SCALE GENOMIC DNA]</scope>
    <source>
        <strain evidence="7">JCM 17442</strain>
    </source>
</reference>
<dbReference type="Pfam" id="PF16925">
    <property type="entry name" value="TetR_C_13"/>
    <property type="match status" value="1"/>
</dbReference>
<comment type="caution">
    <text evidence="6">The sequence shown here is derived from an EMBL/GenBank/DDBJ whole genome shotgun (WGS) entry which is preliminary data.</text>
</comment>
<evidence type="ECO:0000313" key="7">
    <source>
        <dbReference type="Proteomes" id="UP001501594"/>
    </source>
</evidence>
<keyword evidence="2 4" id="KW-0238">DNA-binding</keyword>
<dbReference type="SUPFAM" id="SSF48498">
    <property type="entry name" value="Tetracyclin repressor-like, C-terminal domain"/>
    <property type="match status" value="1"/>
</dbReference>
<evidence type="ECO:0000256" key="1">
    <source>
        <dbReference type="ARBA" id="ARBA00023015"/>
    </source>
</evidence>
<dbReference type="RefSeq" id="WP_344794841.1">
    <property type="nucleotide sequence ID" value="NZ_BAABAU010000001.1"/>
</dbReference>
<dbReference type="Gene3D" id="1.10.357.10">
    <property type="entry name" value="Tetracycline Repressor, domain 2"/>
    <property type="match status" value="1"/>
</dbReference>
<name>A0ABP8E1B2_9MICO</name>
<keyword evidence="3" id="KW-0804">Transcription</keyword>
<dbReference type="PANTHER" id="PTHR47506">
    <property type="entry name" value="TRANSCRIPTIONAL REGULATORY PROTEIN"/>
    <property type="match status" value="1"/>
</dbReference>
<feature type="DNA-binding region" description="H-T-H motif" evidence="4">
    <location>
        <begin position="29"/>
        <end position="48"/>
    </location>
</feature>
<dbReference type="PROSITE" id="PS50977">
    <property type="entry name" value="HTH_TETR_2"/>
    <property type="match status" value="1"/>
</dbReference>
<dbReference type="EMBL" id="BAABAU010000001">
    <property type="protein sequence ID" value="GAA4266001.1"/>
    <property type="molecule type" value="Genomic_DNA"/>
</dbReference>
<accession>A0ABP8E1B2</accession>
<dbReference type="InterPro" id="IPR001647">
    <property type="entry name" value="HTH_TetR"/>
</dbReference>
<evidence type="ECO:0000313" key="6">
    <source>
        <dbReference type="EMBL" id="GAA4266001.1"/>
    </source>
</evidence>
<evidence type="ECO:0000259" key="5">
    <source>
        <dbReference type="PROSITE" id="PS50977"/>
    </source>
</evidence>
<dbReference type="Proteomes" id="UP001501594">
    <property type="component" value="Unassembled WGS sequence"/>
</dbReference>
<dbReference type="SUPFAM" id="SSF46689">
    <property type="entry name" value="Homeodomain-like"/>
    <property type="match status" value="1"/>
</dbReference>
<dbReference type="InterPro" id="IPR009057">
    <property type="entry name" value="Homeodomain-like_sf"/>
</dbReference>
<dbReference type="InterPro" id="IPR023772">
    <property type="entry name" value="DNA-bd_HTH_TetR-type_CS"/>
</dbReference>
<dbReference type="PANTHER" id="PTHR47506:SF1">
    <property type="entry name" value="HTH-TYPE TRANSCRIPTIONAL REGULATOR YJDC"/>
    <property type="match status" value="1"/>
</dbReference>
<gene>
    <name evidence="6" type="ORF">GCM10022256_16130</name>
</gene>
<evidence type="ECO:0000256" key="2">
    <source>
        <dbReference type="ARBA" id="ARBA00023125"/>
    </source>
</evidence>
<keyword evidence="1" id="KW-0805">Transcription regulation</keyword>
<dbReference type="Gene3D" id="1.10.10.60">
    <property type="entry name" value="Homeodomain-like"/>
    <property type="match status" value="1"/>
</dbReference>
<sequence>MVRPRSFDKDTAVRSAEEVFRRTGYAGTSLDDITEATGLGRGSIYAAFGDKHGLFMEALGDYGTKTMCEIASALEGPDEEALGRLRQFVSTSPSFVLEDVDMRGCMAGKMAHELGGHDTEAIDKIASIFAAFTKLLVAAIEAAQRAGDIAADLDAGSLAASILAFTRGIDILAKGGVPADEVIAAAATTADLLFPLRAAAHA</sequence>
<proteinExistence type="predicted"/>